<evidence type="ECO:0000256" key="17">
    <source>
        <dbReference type="ARBA" id="ARBA00023026"/>
    </source>
</evidence>
<proteinExistence type="predicted"/>
<keyword evidence="7" id="KW-0597">Phosphoprotein</keyword>
<dbReference type="SMART" id="SM00304">
    <property type="entry name" value="HAMP"/>
    <property type="match status" value="1"/>
</dbReference>
<evidence type="ECO:0000256" key="7">
    <source>
        <dbReference type="ARBA" id="ARBA00022553"/>
    </source>
</evidence>
<dbReference type="SMART" id="SM00387">
    <property type="entry name" value="HATPase_c"/>
    <property type="match status" value="1"/>
</dbReference>
<dbReference type="InterPro" id="IPR036890">
    <property type="entry name" value="HATPase_C_sf"/>
</dbReference>
<evidence type="ECO:0000256" key="20">
    <source>
        <dbReference type="ARBA" id="ARBA00041776"/>
    </source>
</evidence>
<keyword evidence="17" id="KW-0843">Virulence</keyword>
<dbReference type="PANTHER" id="PTHR44936">
    <property type="entry name" value="SENSOR PROTEIN CREC"/>
    <property type="match status" value="1"/>
</dbReference>
<evidence type="ECO:0000256" key="6">
    <source>
        <dbReference type="ARBA" id="ARBA00022475"/>
    </source>
</evidence>
<dbReference type="GO" id="GO:0004721">
    <property type="term" value="F:phosphoprotein phosphatase activity"/>
    <property type="evidence" value="ECO:0007669"/>
    <property type="project" value="UniProtKB-KW"/>
</dbReference>
<reference evidence="24 25" key="1">
    <citation type="submission" date="2019-04" db="EMBL/GenBank/DDBJ databases">
        <title>Azoarcus nasutitermitis sp. nov. isolated from termite nest.</title>
        <authorList>
            <person name="Lin S.-Y."/>
            <person name="Hameed A."/>
            <person name="Hsu Y.-H."/>
            <person name="Young C.-C."/>
        </authorList>
    </citation>
    <scope>NUCLEOTIDE SEQUENCE [LARGE SCALE GENOMIC DNA]</scope>
    <source>
        <strain evidence="24 25">CC-YHH838</strain>
    </source>
</reference>
<dbReference type="Gene3D" id="1.10.287.130">
    <property type="match status" value="1"/>
</dbReference>
<dbReference type="EC" id="2.7.13.3" evidence="5"/>
<evidence type="ECO:0000256" key="21">
    <source>
        <dbReference type="SAM" id="Phobius"/>
    </source>
</evidence>
<gene>
    <name evidence="24" type="primary">baeS</name>
    <name evidence="24" type="ORF">E6C76_02295</name>
</gene>
<keyword evidence="18" id="KW-0464">Manganese</keyword>
<evidence type="ECO:0000256" key="5">
    <source>
        <dbReference type="ARBA" id="ARBA00012438"/>
    </source>
</evidence>
<dbReference type="GO" id="GO:0000155">
    <property type="term" value="F:phosphorelay sensor kinase activity"/>
    <property type="evidence" value="ECO:0007669"/>
    <property type="project" value="InterPro"/>
</dbReference>
<dbReference type="InterPro" id="IPR003594">
    <property type="entry name" value="HATPase_dom"/>
</dbReference>
<evidence type="ECO:0000256" key="3">
    <source>
        <dbReference type="ARBA" id="ARBA00001946"/>
    </source>
</evidence>
<dbReference type="InterPro" id="IPR003660">
    <property type="entry name" value="HAMP_dom"/>
</dbReference>
<comment type="subcellular location">
    <subcellularLocation>
        <location evidence="4">Cell inner membrane</location>
        <topology evidence="4">Multi-pass membrane protein</topology>
    </subcellularLocation>
</comment>
<dbReference type="PROSITE" id="PS50109">
    <property type="entry name" value="HIS_KIN"/>
    <property type="match status" value="1"/>
</dbReference>
<dbReference type="AlphaFoldDB" id="A0A4S4B4L1"/>
<evidence type="ECO:0000256" key="18">
    <source>
        <dbReference type="ARBA" id="ARBA00023211"/>
    </source>
</evidence>
<dbReference type="InterPro" id="IPR005467">
    <property type="entry name" value="His_kinase_dom"/>
</dbReference>
<evidence type="ECO:0000256" key="15">
    <source>
        <dbReference type="ARBA" id="ARBA00023012"/>
    </source>
</evidence>
<evidence type="ECO:0000256" key="11">
    <source>
        <dbReference type="ARBA" id="ARBA00022801"/>
    </source>
</evidence>
<dbReference type="CDD" id="cd06225">
    <property type="entry name" value="HAMP"/>
    <property type="match status" value="1"/>
</dbReference>
<keyword evidence="8" id="KW-0808">Transferase</keyword>
<dbReference type="Pfam" id="PF00672">
    <property type="entry name" value="HAMP"/>
    <property type="match status" value="1"/>
</dbReference>
<dbReference type="GO" id="GO:0005524">
    <property type="term" value="F:ATP binding"/>
    <property type="evidence" value="ECO:0007669"/>
    <property type="project" value="UniProtKB-KW"/>
</dbReference>
<dbReference type="InterPro" id="IPR036097">
    <property type="entry name" value="HisK_dim/P_sf"/>
</dbReference>
<evidence type="ECO:0000256" key="2">
    <source>
        <dbReference type="ARBA" id="ARBA00001936"/>
    </source>
</evidence>
<keyword evidence="10 24" id="KW-0418">Kinase</keyword>
<evidence type="ECO:0000256" key="13">
    <source>
        <dbReference type="ARBA" id="ARBA00022842"/>
    </source>
</evidence>
<dbReference type="GO" id="GO:0005886">
    <property type="term" value="C:plasma membrane"/>
    <property type="evidence" value="ECO:0007669"/>
    <property type="project" value="UniProtKB-SubCell"/>
</dbReference>
<dbReference type="Gene3D" id="6.10.340.10">
    <property type="match status" value="1"/>
</dbReference>
<dbReference type="SMART" id="SM00388">
    <property type="entry name" value="HisKA"/>
    <property type="match status" value="1"/>
</dbReference>
<keyword evidence="13" id="KW-0460">Magnesium</keyword>
<comment type="catalytic activity">
    <reaction evidence="1">
        <text>ATP + protein L-histidine = ADP + protein N-phospho-L-histidine.</text>
        <dbReference type="EC" id="2.7.13.3"/>
    </reaction>
</comment>
<keyword evidence="12" id="KW-0067">ATP-binding</keyword>
<evidence type="ECO:0000259" key="22">
    <source>
        <dbReference type="PROSITE" id="PS50109"/>
    </source>
</evidence>
<name>A0A4S4B4L1_9RHOO</name>
<dbReference type="InterPro" id="IPR050980">
    <property type="entry name" value="2C_sensor_his_kinase"/>
</dbReference>
<dbReference type="CDD" id="cd00082">
    <property type="entry name" value="HisKA"/>
    <property type="match status" value="1"/>
</dbReference>
<dbReference type="NCBIfam" id="NF012163">
    <property type="entry name" value="BaeS_SmeS"/>
    <property type="match status" value="1"/>
</dbReference>
<organism evidence="24 25">
    <name type="scientific">Pseudothauera nasutitermitis</name>
    <dbReference type="NCBI Taxonomy" id="2565930"/>
    <lineage>
        <taxon>Bacteria</taxon>
        <taxon>Pseudomonadati</taxon>
        <taxon>Pseudomonadota</taxon>
        <taxon>Betaproteobacteria</taxon>
        <taxon>Rhodocyclales</taxon>
        <taxon>Zoogloeaceae</taxon>
        <taxon>Pseudothauera</taxon>
    </lineage>
</organism>
<dbReference type="PANTHER" id="PTHR44936:SF9">
    <property type="entry name" value="SENSOR PROTEIN CREC"/>
    <property type="match status" value="1"/>
</dbReference>
<evidence type="ECO:0000256" key="14">
    <source>
        <dbReference type="ARBA" id="ARBA00022912"/>
    </source>
</evidence>
<dbReference type="FunFam" id="3.30.565.10:FF:000006">
    <property type="entry name" value="Sensor histidine kinase WalK"/>
    <property type="match status" value="1"/>
</dbReference>
<evidence type="ECO:0000259" key="23">
    <source>
        <dbReference type="PROSITE" id="PS50885"/>
    </source>
</evidence>
<feature type="transmembrane region" description="Helical" evidence="21">
    <location>
        <begin position="163"/>
        <end position="183"/>
    </location>
</feature>
<evidence type="ECO:0000256" key="4">
    <source>
        <dbReference type="ARBA" id="ARBA00004429"/>
    </source>
</evidence>
<evidence type="ECO:0000256" key="12">
    <source>
        <dbReference type="ARBA" id="ARBA00022840"/>
    </source>
</evidence>
<dbReference type="Pfam" id="PF02518">
    <property type="entry name" value="HATPase_c"/>
    <property type="match status" value="1"/>
</dbReference>
<dbReference type="SUPFAM" id="SSF55874">
    <property type="entry name" value="ATPase domain of HSP90 chaperone/DNA topoisomerase II/histidine kinase"/>
    <property type="match status" value="1"/>
</dbReference>
<dbReference type="InterPro" id="IPR003661">
    <property type="entry name" value="HisK_dim/P_dom"/>
</dbReference>
<dbReference type="Pfam" id="PF00512">
    <property type="entry name" value="HisKA"/>
    <property type="match status" value="1"/>
</dbReference>
<keyword evidence="25" id="KW-1185">Reference proteome</keyword>
<evidence type="ECO:0000313" key="24">
    <source>
        <dbReference type="EMBL" id="THF67231.1"/>
    </source>
</evidence>
<keyword evidence="9" id="KW-0547">Nucleotide-binding</keyword>
<dbReference type="OrthoDB" id="9804645at2"/>
<keyword evidence="11" id="KW-0378">Hydrolase</keyword>
<keyword evidence="6" id="KW-1003">Cell membrane</keyword>
<evidence type="ECO:0000256" key="10">
    <source>
        <dbReference type="ARBA" id="ARBA00022777"/>
    </source>
</evidence>
<evidence type="ECO:0000313" key="25">
    <source>
        <dbReference type="Proteomes" id="UP000308430"/>
    </source>
</evidence>
<keyword evidence="21" id="KW-0812">Transmembrane</keyword>
<dbReference type="RefSeq" id="WP_136346640.1">
    <property type="nucleotide sequence ID" value="NZ_SSOC01000001.1"/>
</dbReference>
<comment type="cofactor">
    <cofactor evidence="3">
        <name>Mg(2+)</name>
        <dbReference type="ChEBI" id="CHEBI:18420"/>
    </cofactor>
</comment>
<sequence>MRLNITAKLFLTMLITCALVLLINSLAGRISFQRGFMDYLNEQGVTRMHELLPRLQQEYREQGGWQRLQDNLPALGVLMRPAVPQETGRPQAPPLSDQTGAIFRLALLHPDYSMVTGNPEAGRDSILVPVDVDGATVGWLAMVPFQQVLAAGDVRFYDAQLRAWWIIGTSSVLLAALLAWLLARALLRRLRGVTDATQRLAEGDFSTRVPVIARDELGTLAQNFNLLAQGLERNESARRTLMADISHELRTPLAVMRADLEAMQDGISPVDTESLAALHRQVGQLGNLVEDLHELSLTEAGTLAYRYEPIDLATVLHASVASMAARFEAAGLRLRAAIPDEALRLMGDERRLLQLLTNLLNNALRYTDAGGQVRLACDRSNGGWLRLSIEDSAPGVSDDKLPRLFERFYRADASRNRSSGGSGLGLAICRNIVEAHGGRIVAGQSPLGGLRISIELPEAA</sequence>
<evidence type="ECO:0000256" key="9">
    <source>
        <dbReference type="ARBA" id="ARBA00022741"/>
    </source>
</evidence>
<keyword evidence="21" id="KW-0472">Membrane</keyword>
<dbReference type="SUPFAM" id="SSF47384">
    <property type="entry name" value="Homodimeric domain of signal transducing histidine kinase"/>
    <property type="match status" value="1"/>
</dbReference>
<comment type="caution">
    <text evidence="24">The sequence shown here is derived from an EMBL/GenBank/DDBJ whole genome shotgun (WGS) entry which is preliminary data.</text>
</comment>
<dbReference type="Gene3D" id="3.30.565.10">
    <property type="entry name" value="Histidine kinase-like ATPase, C-terminal domain"/>
    <property type="match status" value="1"/>
</dbReference>
<protein>
    <recommendedName>
        <fullName evidence="19">Signal transduction histidine-protein kinase/phosphatase MprB</fullName>
        <ecNumber evidence="5">2.7.13.3</ecNumber>
    </recommendedName>
    <alternativeName>
        <fullName evidence="20">Mycobacterial persistence regulator B</fullName>
    </alternativeName>
</protein>
<evidence type="ECO:0000256" key="8">
    <source>
        <dbReference type="ARBA" id="ARBA00022679"/>
    </source>
</evidence>
<keyword evidence="14" id="KW-0904">Protein phosphatase</keyword>
<dbReference type="SUPFAM" id="SSF158472">
    <property type="entry name" value="HAMP domain-like"/>
    <property type="match status" value="1"/>
</dbReference>
<dbReference type="PROSITE" id="PS50885">
    <property type="entry name" value="HAMP"/>
    <property type="match status" value="1"/>
</dbReference>
<evidence type="ECO:0000256" key="19">
    <source>
        <dbReference type="ARBA" id="ARBA00040454"/>
    </source>
</evidence>
<dbReference type="Proteomes" id="UP000308430">
    <property type="component" value="Unassembled WGS sequence"/>
</dbReference>
<evidence type="ECO:0000256" key="1">
    <source>
        <dbReference type="ARBA" id="ARBA00000085"/>
    </source>
</evidence>
<keyword evidence="21" id="KW-1133">Transmembrane helix</keyword>
<dbReference type="PRINTS" id="PR00344">
    <property type="entry name" value="BCTRLSENSOR"/>
</dbReference>
<dbReference type="InterPro" id="IPR004358">
    <property type="entry name" value="Sig_transdc_His_kin-like_C"/>
</dbReference>
<accession>A0A4S4B4L1</accession>
<dbReference type="EMBL" id="SSOC01000001">
    <property type="protein sequence ID" value="THF67231.1"/>
    <property type="molecule type" value="Genomic_DNA"/>
</dbReference>
<keyword evidence="15" id="KW-0902">Two-component regulatory system</keyword>
<comment type="cofactor">
    <cofactor evidence="2">
        <name>Mn(2+)</name>
        <dbReference type="ChEBI" id="CHEBI:29035"/>
    </cofactor>
</comment>
<feature type="domain" description="Histidine kinase" evidence="22">
    <location>
        <begin position="244"/>
        <end position="460"/>
    </location>
</feature>
<evidence type="ECO:0000256" key="16">
    <source>
        <dbReference type="ARBA" id="ARBA00023016"/>
    </source>
</evidence>
<keyword evidence="16" id="KW-0346">Stress response</keyword>
<feature type="domain" description="HAMP" evidence="23">
    <location>
        <begin position="184"/>
        <end position="236"/>
    </location>
</feature>